<comment type="caution">
    <text evidence="2">The sequence shown here is derived from an EMBL/GenBank/DDBJ whole genome shotgun (WGS) entry which is preliminary data.</text>
</comment>
<dbReference type="STRING" id="45235.A0A2K3QDY1"/>
<keyword evidence="1" id="KW-1133">Transmembrane helix</keyword>
<feature type="transmembrane region" description="Helical" evidence="1">
    <location>
        <begin position="82"/>
        <end position="101"/>
    </location>
</feature>
<name>A0A2K3QDY1_9HYPO</name>
<protein>
    <submittedName>
        <fullName evidence="2">Damage response protein 1</fullName>
    </submittedName>
</protein>
<dbReference type="AlphaFoldDB" id="A0A2K3QDY1"/>
<organism evidence="2 3">
    <name type="scientific">Tolypocladium capitatum</name>
    <dbReference type="NCBI Taxonomy" id="45235"/>
    <lineage>
        <taxon>Eukaryota</taxon>
        <taxon>Fungi</taxon>
        <taxon>Dikarya</taxon>
        <taxon>Ascomycota</taxon>
        <taxon>Pezizomycotina</taxon>
        <taxon>Sordariomycetes</taxon>
        <taxon>Hypocreomycetidae</taxon>
        <taxon>Hypocreales</taxon>
        <taxon>Ophiocordycipitaceae</taxon>
        <taxon>Tolypocladium</taxon>
    </lineage>
</organism>
<evidence type="ECO:0000313" key="3">
    <source>
        <dbReference type="Proteomes" id="UP000236621"/>
    </source>
</evidence>
<proteinExistence type="predicted"/>
<evidence type="ECO:0000313" key="2">
    <source>
        <dbReference type="EMBL" id="PNY25754.1"/>
    </source>
</evidence>
<dbReference type="OrthoDB" id="547796at2759"/>
<gene>
    <name evidence="2" type="ORF">TCAP_04310</name>
</gene>
<dbReference type="EMBL" id="NRSZ01000666">
    <property type="protein sequence ID" value="PNY25754.1"/>
    <property type="molecule type" value="Genomic_DNA"/>
</dbReference>
<dbReference type="Proteomes" id="UP000236621">
    <property type="component" value="Unassembled WGS sequence"/>
</dbReference>
<accession>A0A2K3QDY1</accession>
<feature type="non-terminal residue" evidence="2">
    <location>
        <position position="1"/>
    </location>
</feature>
<evidence type="ECO:0000256" key="1">
    <source>
        <dbReference type="SAM" id="Phobius"/>
    </source>
</evidence>
<reference evidence="2 3" key="1">
    <citation type="submission" date="2017-08" db="EMBL/GenBank/DDBJ databases">
        <title>Harnessing the power of phylogenomics to disentangle the directionality and signatures of interkingdom host jumping in the parasitic fungal genus Tolypocladium.</title>
        <authorList>
            <person name="Quandt C.A."/>
            <person name="Patterson W."/>
            <person name="Spatafora J.W."/>
        </authorList>
    </citation>
    <scope>NUCLEOTIDE SEQUENCE [LARGE SCALE GENOMIC DNA]</scope>
    <source>
        <strain evidence="2 3">CBS 113982</strain>
    </source>
</reference>
<keyword evidence="3" id="KW-1185">Reference proteome</keyword>
<sequence>LVILHRKCVRRTDSLPCSSSARSASTDRPTDHLCQLQRHKLSISISTSISLRIFTRSTPGSRRATKMDHEYLGRVAEEAARAAFLTPLNLILASVLAYTIYTSFIRTAPPPALHGPPPPV</sequence>
<feature type="non-terminal residue" evidence="2">
    <location>
        <position position="120"/>
    </location>
</feature>
<keyword evidence="1" id="KW-0812">Transmembrane</keyword>
<keyword evidence="1" id="KW-0472">Membrane</keyword>